<evidence type="ECO:0000313" key="2">
    <source>
        <dbReference type="EMBL" id="GAK36471.1"/>
    </source>
</evidence>
<sequence length="116" mass="12452">MEVDISVLQQVVSSTWKKEDELKELKSEVAALERKIQLSLTPQTAEQKPDESSQTNEPPHSIASATATHTANQTNAQSAISGESDGQAATHSQNPNILVVTVPPIGEPNNQRGVKL</sequence>
<keyword evidence="2" id="KW-0808">Transferase</keyword>
<dbReference type="eggNOG" id="COG0553">
    <property type="taxonomic scope" value="Bacteria"/>
</dbReference>
<dbReference type="EMBL" id="BAJS01000007">
    <property type="protein sequence ID" value="GAK36471.1"/>
    <property type="molecule type" value="Genomic_DNA"/>
</dbReference>
<dbReference type="GO" id="GO:0032259">
    <property type="term" value="P:methylation"/>
    <property type="evidence" value="ECO:0007669"/>
    <property type="project" value="UniProtKB-KW"/>
</dbReference>
<feature type="compositionally biased region" description="Polar residues" evidence="1">
    <location>
        <begin position="38"/>
        <end position="58"/>
    </location>
</feature>
<name>A0A069D2E8_9BACE</name>
<keyword evidence="2" id="KW-0489">Methyltransferase</keyword>
<organism evidence="2 3">
    <name type="scientific">Bacteroides graminisolvens DSM 19988 = JCM 15093</name>
    <dbReference type="NCBI Taxonomy" id="1121097"/>
    <lineage>
        <taxon>Bacteria</taxon>
        <taxon>Pseudomonadati</taxon>
        <taxon>Bacteroidota</taxon>
        <taxon>Bacteroidia</taxon>
        <taxon>Bacteroidales</taxon>
        <taxon>Bacteroidaceae</taxon>
        <taxon>Bacteroides</taxon>
    </lineage>
</organism>
<reference evidence="2 3" key="1">
    <citation type="journal article" date="2015" name="Microbes Environ.">
        <title>Distribution and evolution of nitrogen fixation genes in the phylum bacteroidetes.</title>
        <authorList>
            <person name="Inoue J."/>
            <person name="Oshima K."/>
            <person name="Suda W."/>
            <person name="Sakamoto M."/>
            <person name="Iino T."/>
            <person name="Noda S."/>
            <person name="Hongoh Y."/>
            <person name="Hattori M."/>
            <person name="Ohkuma M."/>
        </authorList>
    </citation>
    <scope>NUCLEOTIDE SEQUENCE [LARGE SCALE GENOMIC DNA]</scope>
    <source>
        <strain evidence="2 3">JCM 15093</strain>
    </source>
</reference>
<evidence type="ECO:0000313" key="3">
    <source>
        <dbReference type="Proteomes" id="UP000027601"/>
    </source>
</evidence>
<gene>
    <name evidence="2" type="ORF">JCM15093_1639</name>
</gene>
<keyword evidence="3" id="KW-1185">Reference proteome</keyword>
<feature type="compositionally biased region" description="Low complexity" evidence="1">
    <location>
        <begin position="60"/>
        <end position="79"/>
    </location>
</feature>
<evidence type="ECO:0000256" key="1">
    <source>
        <dbReference type="SAM" id="MobiDB-lite"/>
    </source>
</evidence>
<dbReference type="RefSeq" id="WP_034781673.1">
    <property type="nucleotide sequence ID" value="NZ_ATZI01000004.1"/>
</dbReference>
<feature type="region of interest" description="Disordered" evidence="1">
    <location>
        <begin position="38"/>
        <end position="116"/>
    </location>
</feature>
<dbReference type="Proteomes" id="UP000027601">
    <property type="component" value="Unassembled WGS sequence"/>
</dbReference>
<dbReference type="AlphaFoldDB" id="A0A069D2E8"/>
<proteinExistence type="predicted"/>
<accession>A0A069D2E8</accession>
<feature type="compositionally biased region" description="Polar residues" evidence="1">
    <location>
        <begin position="87"/>
        <end position="96"/>
    </location>
</feature>
<dbReference type="GO" id="GO:0008168">
    <property type="term" value="F:methyltransferase activity"/>
    <property type="evidence" value="ECO:0007669"/>
    <property type="project" value="UniProtKB-KW"/>
</dbReference>
<comment type="caution">
    <text evidence="2">The sequence shown here is derived from an EMBL/GenBank/DDBJ whole genome shotgun (WGS) entry which is preliminary data.</text>
</comment>
<protein>
    <submittedName>
        <fullName evidence="2">Putative DNA methylase</fullName>
    </submittedName>
</protein>